<organism evidence="1 2">
    <name type="scientific">Methylocystis heyeri</name>
    <dbReference type="NCBI Taxonomy" id="391905"/>
    <lineage>
        <taxon>Bacteria</taxon>
        <taxon>Pseudomonadati</taxon>
        <taxon>Pseudomonadota</taxon>
        <taxon>Alphaproteobacteria</taxon>
        <taxon>Hyphomicrobiales</taxon>
        <taxon>Methylocystaceae</taxon>
        <taxon>Methylocystis</taxon>
    </lineage>
</organism>
<dbReference type="AlphaFoldDB" id="A0A6B8KBV9"/>
<gene>
    <name evidence="1" type="ORF">H2LOC_005325</name>
</gene>
<dbReference type="EMBL" id="CP046052">
    <property type="protein sequence ID" value="QGM45157.1"/>
    <property type="molecule type" value="Genomic_DNA"/>
</dbReference>
<sequence>MSCDWFARWCSLDEISTSTHLVFTDDGSPVGVARAHCLVETPNCTIGVSSQGSGGEHTGFWKCPSSEGLVILFENKVVVVDLGSPESNSVVDVLWVAGPPIITSRYVVLWSFWAITLIASPCDIIEKRFEDGEIQAVSLLSQPERLEIEIFFAGETVKQTLFL</sequence>
<name>A0A6B8KBV9_9HYPH</name>
<keyword evidence="2" id="KW-1185">Reference proteome</keyword>
<accession>A0A6B8KBV9</accession>
<dbReference type="KEGG" id="mhey:H2LOC_005325"/>
<evidence type="ECO:0000313" key="2">
    <source>
        <dbReference type="Proteomes" id="UP000309061"/>
    </source>
</evidence>
<dbReference type="Proteomes" id="UP000309061">
    <property type="component" value="Chromosome"/>
</dbReference>
<dbReference type="RefSeq" id="WP_136495441.1">
    <property type="nucleotide sequence ID" value="NZ_CP046052.1"/>
</dbReference>
<proteinExistence type="predicted"/>
<reference evidence="1 2" key="1">
    <citation type="submission" date="2019-11" db="EMBL/GenBank/DDBJ databases">
        <title>The genome sequence of Methylocystis heyeri.</title>
        <authorList>
            <person name="Oshkin I.Y."/>
            <person name="Miroshnikov K."/>
            <person name="Dedysh S.N."/>
        </authorList>
    </citation>
    <scope>NUCLEOTIDE SEQUENCE [LARGE SCALE GENOMIC DNA]</scope>
    <source>
        <strain evidence="1 2">H2</strain>
    </source>
</reference>
<evidence type="ECO:0000313" key="1">
    <source>
        <dbReference type="EMBL" id="QGM45157.1"/>
    </source>
</evidence>
<protein>
    <submittedName>
        <fullName evidence="1">Uncharacterized protein</fullName>
    </submittedName>
</protein>